<dbReference type="Proteomes" id="UP000272942">
    <property type="component" value="Unassembled WGS sequence"/>
</dbReference>
<accession>A0A182ZZN7</accession>
<proteinExistence type="predicted"/>
<gene>
    <name evidence="2" type="ORF">ECPE_LOCUS172</name>
</gene>
<dbReference type="EMBL" id="UZAN01000538">
    <property type="protein sequence ID" value="VDP19752.1"/>
    <property type="molecule type" value="Genomic_DNA"/>
</dbReference>
<keyword evidence="3" id="KW-1185">Reference proteome</keyword>
<dbReference type="AlphaFoldDB" id="A0A182ZZN7"/>
<feature type="compositionally biased region" description="Pro residues" evidence="1">
    <location>
        <begin position="34"/>
        <end position="46"/>
    </location>
</feature>
<evidence type="ECO:0000313" key="2">
    <source>
        <dbReference type="EMBL" id="VDP19752.1"/>
    </source>
</evidence>
<sequence>MTVVANSTDDESDDADDNIPLSKFVPIKTVQQDPPSPEPVPSPEPEPTVVLCPCTKPAVLDDPRWDGQYCSPECLISVCHRAFEFWLRMHRDGAGISGC</sequence>
<evidence type="ECO:0000313" key="3">
    <source>
        <dbReference type="Proteomes" id="UP000272942"/>
    </source>
</evidence>
<dbReference type="OrthoDB" id="10027956at2759"/>
<reference evidence="4" key="1">
    <citation type="submission" date="2016-06" db="UniProtKB">
        <authorList>
            <consortium name="WormBaseParasite"/>
        </authorList>
    </citation>
    <scope>IDENTIFICATION</scope>
</reference>
<name>A0A182ZZN7_9TREM</name>
<protein>
    <submittedName>
        <fullName evidence="4">TOX high mobility group box family member 4</fullName>
    </submittedName>
</protein>
<reference evidence="2 3" key="2">
    <citation type="submission" date="2018-11" db="EMBL/GenBank/DDBJ databases">
        <authorList>
            <consortium name="Pathogen Informatics"/>
        </authorList>
    </citation>
    <scope>NUCLEOTIDE SEQUENCE [LARGE SCALE GENOMIC DNA]</scope>
    <source>
        <strain evidence="2 3">Egypt</strain>
    </source>
</reference>
<evidence type="ECO:0000256" key="1">
    <source>
        <dbReference type="SAM" id="MobiDB-lite"/>
    </source>
</evidence>
<evidence type="ECO:0000313" key="4">
    <source>
        <dbReference type="WBParaSite" id="ECPE_0000017101-mRNA-1"/>
    </source>
</evidence>
<feature type="compositionally biased region" description="Acidic residues" evidence="1">
    <location>
        <begin position="8"/>
        <end position="17"/>
    </location>
</feature>
<organism evidence="4">
    <name type="scientific">Echinostoma caproni</name>
    <dbReference type="NCBI Taxonomy" id="27848"/>
    <lineage>
        <taxon>Eukaryota</taxon>
        <taxon>Metazoa</taxon>
        <taxon>Spiralia</taxon>
        <taxon>Lophotrochozoa</taxon>
        <taxon>Platyhelminthes</taxon>
        <taxon>Trematoda</taxon>
        <taxon>Digenea</taxon>
        <taxon>Plagiorchiida</taxon>
        <taxon>Echinostomata</taxon>
        <taxon>Echinostomatoidea</taxon>
        <taxon>Echinostomatidae</taxon>
        <taxon>Echinostoma</taxon>
    </lineage>
</organism>
<dbReference type="WBParaSite" id="ECPE_0000017101-mRNA-1">
    <property type="protein sequence ID" value="ECPE_0000017101-mRNA-1"/>
    <property type="gene ID" value="ECPE_0000017101"/>
</dbReference>
<feature type="region of interest" description="Disordered" evidence="1">
    <location>
        <begin position="1"/>
        <end position="47"/>
    </location>
</feature>